<comment type="caution">
    <text evidence="1">The sequence shown here is derived from an EMBL/GenBank/DDBJ whole genome shotgun (WGS) entry which is preliminary data.</text>
</comment>
<evidence type="ECO:0000313" key="2">
    <source>
        <dbReference type="Proteomes" id="UP001344658"/>
    </source>
</evidence>
<organism evidence="1 2">
    <name type="scientific">Actinacidiphila polyblastidii</name>
    <dbReference type="NCBI Taxonomy" id="3110430"/>
    <lineage>
        <taxon>Bacteria</taxon>
        <taxon>Bacillati</taxon>
        <taxon>Actinomycetota</taxon>
        <taxon>Actinomycetes</taxon>
        <taxon>Kitasatosporales</taxon>
        <taxon>Streptomycetaceae</taxon>
        <taxon>Actinacidiphila</taxon>
    </lineage>
</organism>
<gene>
    <name evidence="1" type="ORF">V2S66_32920</name>
</gene>
<dbReference type="EMBL" id="JAZEWV010000053">
    <property type="protein sequence ID" value="MEE4546754.1"/>
    <property type="molecule type" value="Genomic_DNA"/>
</dbReference>
<protein>
    <submittedName>
        <fullName evidence="1">Uncharacterized protein</fullName>
    </submittedName>
</protein>
<proteinExistence type="predicted"/>
<dbReference type="NCBIfam" id="TIGR01053">
    <property type="entry name" value="LSD1"/>
    <property type="match status" value="1"/>
</dbReference>
<sequence length="205" mass="22512">MNCEMCDEPTAGYLCPACELDTADRLERLPEMFDDVAGLGVRGRALEATRRGSRPAFSPTPDLTPMAIRWGFNILPSWHRVLAEDSGWPMQHTGFGLGSEDERILGACIALRASAAWIAAEWPAAGAFAEEVRDLFDDVRQVLRLPDLPRRMGPCPAKHDGVLCGAPLRLPRGQQVIRCAWCEATYPPGVWSALRLAQRDLGKAS</sequence>
<dbReference type="RefSeq" id="WP_330800514.1">
    <property type="nucleotide sequence ID" value="NZ_JAZEWV010000053.1"/>
</dbReference>
<dbReference type="Proteomes" id="UP001344658">
    <property type="component" value="Unassembled WGS sequence"/>
</dbReference>
<name>A0ABU7PND9_9ACTN</name>
<keyword evidence="2" id="KW-1185">Reference proteome</keyword>
<accession>A0ABU7PND9</accession>
<evidence type="ECO:0000313" key="1">
    <source>
        <dbReference type="EMBL" id="MEE4546754.1"/>
    </source>
</evidence>
<reference evidence="1 2" key="1">
    <citation type="submission" date="2023-12" db="EMBL/GenBank/DDBJ databases">
        <title>Streptomyces sp. V4-01.</title>
        <authorList>
            <person name="Somphong A."/>
            <person name="Phongsopitanun W."/>
        </authorList>
    </citation>
    <scope>NUCLEOTIDE SEQUENCE [LARGE SCALE GENOMIC DNA]</scope>
    <source>
        <strain evidence="1 2">V4-01</strain>
    </source>
</reference>